<evidence type="ECO:0000313" key="3">
    <source>
        <dbReference type="EMBL" id="SUI41407.1"/>
    </source>
</evidence>
<dbReference type="InterPro" id="IPR008966">
    <property type="entry name" value="Adhesion_dom_sf"/>
</dbReference>
<organism evidence="3 4">
    <name type="scientific">Serratia marcescens</name>
    <dbReference type="NCBI Taxonomy" id="615"/>
    <lineage>
        <taxon>Bacteria</taxon>
        <taxon>Pseudomonadati</taxon>
        <taxon>Pseudomonadota</taxon>
        <taxon>Gammaproteobacteria</taxon>
        <taxon>Enterobacterales</taxon>
        <taxon>Yersiniaceae</taxon>
        <taxon>Serratia</taxon>
    </lineage>
</organism>
<evidence type="ECO:0000256" key="1">
    <source>
        <dbReference type="SAM" id="SignalP"/>
    </source>
</evidence>
<keyword evidence="1" id="KW-0732">Signal</keyword>
<name>A0A379Y899_SERMA</name>
<feature type="chain" id="PRO_5016921658" evidence="1">
    <location>
        <begin position="37"/>
        <end position="191"/>
    </location>
</feature>
<reference evidence="3 4" key="1">
    <citation type="submission" date="2018-06" db="EMBL/GenBank/DDBJ databases">
        <authorList>
            <consortium name="Pathogen Informatics"/>
            <person name="Doyle S."/>
        </authorList>
    </citation>
    <scope>NUCLEOTIDE SEQUENCE [LARGE SCALE GENOMIC DNA]</scope>
    <source>
        <strain evidence="3 4">NCTC10211</strain>
    </source>
</reference>
<gene>
    <name evidence="3" type="primary">mrpA_2</name>
    <name evidence="3" type="ORF">NCTC10211_00994</name>
</gene>
<dbReference type="InterPro" id="IPR000259">
    <property type="entry name" value="Adhesion_dom_fimbrial"/>
</dbReference>
<dbReference type="PANTHER" id="PTHR33420:SF9">
    <property type="entry name" value="MINOR FIMBRIAL SUBUNIT"/>
    <property type="match status" value="1"/>
</dbReference>
<evidence type="ECO:0000259" key="2">
    <source>
        <dbReference type="Pfam" id="PF00419"/>
    </source>
</evidence>
<dbReference type="PANTHER" id="PTHR33420">
    <property type="entry name" value="FIMBRIAL SUBUNIT ELFA-RELATED"/>
    <property type="match status" value="1"/>
</dbReference>
<evidence type="ECO:0000313" key="4">
    <source>
        <dbReference type="Proteomes" id="UP000254765"/>
    </source>
</evidence>
<sequence length="191" mass="20110">MKGESGWRQPSGDPRSRVGALLLVPMLMAAPLSALAAGDNNLYLHGALVAEPCVIPLGDEEITLDFGTIIDKYLYLNTRTLGQAFEIHLEECDLTLGKTVSVTFTGTENHALPGLLAIDGGSEAKGIAIGFETPSAKPLPLNTQSGKSLLQDGGNIIALRAYVQGEPLAIADQTIGRGAFSAVATFNLEYE</sequence>
<dbReference type="Gene3D" id="2.60.40.1090">
    <property type="entry name" value="Fimbrial-type adhesion domain"/>
    <property type="match status" value="1"/>
</dbReference>
<accession>A0A379Y899</accession>
<dbReference type="RefSeq" id="WP_033639051.1">
    <property type="nucleotide sequence ID" value="NZ_CAMIQS010000004.1"/>
</dbReference>
<dbReference type="InterPro" id="IPR036937">
    <property type="entry name" value="Adhesion_dom_fimbrial_sf"/>
</dbReference>
<dbReference type="AlphaFoldDB" id="A0A379Y899"/>
<dbReference type="GO" id="GO:0043709">
    <property type="term" value="P:cell adhesion involved in single-species biofilm formation"/>
    <property type="evidence" value="ECO:0007669"/>
    <property type="project" value="TreeGrafter"/>
</dbReference>
<dbReference type="Pfam" id="PF00419">
    <property type="entry name" value="Fimbrial"/>
    <property type="match status" value="1"/>
</dbReference>
<proteinExistence type="predicted"/>
<feature type="signal peptide" evidence="1">
    <location>
        <begin position="1"/>
        <end position="36"/>
    </location>
</feature>
<dbReference type="SUPFAM" id="SSF49401">
    <property type="entry name" value="Bacterial adhesins"/>
    <property type="match status" value="1"/>
</dbReference>
<protein>
    <submittedName>
        <fullName evidence="3">Major MR/P fimbria protein</fullName>
    </submittedName>
</protein>
<feature type="domain" description="Fimbrial-type adhesion" evidence="2">
    <location>
        <begin position="44"/>
        <end position="190"/>
    </location>
</feature>
<dbReference type="GO" id="GO:0009289">
    <property type="term" value="C:pilus"/>
    <property type="evidence" value="ECO:0007669"/>
    <property type="project" value="InterPro"/>
</dbReference>
<dbReference type="InterPro" id="IPR050263">
    <property type="entry name" value="Bact_Fimbrial_Adh_Pro"/>
</dbReference>
<dbReference type="Proteomes" id="UP000254765">
    <property type="component" value="Unassembled WGS sequence"/>
</dbReference>
<dbReference type="EMBL" id="UGYK01000002">
    <property type="protein sequence ID" value="SUI41407.1"/>
    <property type="molecule type" value="Genomic_DNA"/>
</dbReference>